<dbReference type="SUPFAM" id="SSF52096">
    <property type="entry name" value="ClpP/crotonase"/>
    <property type="match status" value="1"/>
</dbReference>
<dbReference type="OrthoDB" id="1696280at2759"/>
<dbReference type="GO" id="GO:0005777">
    <property type="term" value="C:peroxisome"/>
    <property type="evidence" value="ECO:0007669"/>
    <property type="project" value="TreeGrafter"/>
</dbReference>
<dbReference type="EMBL" id="KI912109">
    <property type="protein sequence ID" value="ETS86919.1"/>
    <property type="molecule type" value="Genomic_DNA"/>
</dbReference>
<dbReference type="eggNOG" id="ENOG502QS1J">
    <property type="taxonomic scope" value="Eukaryota"/>
</dbReference>
<dbReference type="CDD" id="cd06558">
    <property type="entry name" value="crotonase-like"/>
    <property type="match status" value="1"/>
</dbReference>
<keyword evidence="2" id="KW-1185">Reference proteome</keyword>
<dbReference type="HOGENOM" id="CLU_009834_3_1_1"/>
<dbReference type="OMA" id="SIVCTNP"/>
<protein>
    <recommendedName>
        <fullName evidence="3">Enoyl-CoA hydratase</fullName>
    </recommendedName>
</protein>
<proteinExistence type="predicted"/>
<gene>
    <name evidence="1" type="ORF">PFICI_00747</name>
</gene>
<dbReference type="Gene3D" id="3.90.226.10">
    <property type="entry name" value="2-enoyl-CoA Hydratase, Chain A, domain 1"/>
    <property type="match status" value="1"/>
</dbReference>
<dbReference type="Pfam" id="PF00378">
    <property type="entry name" value="ECH_1"/>
    <property type="match status" value="1"/>
</dbReference>
<organism evidence="1 2">
    <name type="scientific">Pestalotiopsis fici (strain W106-1 / CGMCC3.15140)</name>
    <dbReference type="NCBI Taxonomy" id="1229662"/>
    <lineage>
        <taxon>Eukaryota</taxon>
        <taxon>Fungi</taxon>
        <taxon>Dikarya</taxon>
        <taxon>Ascomycota</taxon>
        <taxon>Pezizomycotina</taxon>
        <taxon>Sordariomycetes</taxon>
        <taxon>Xylariomycetidae</taxon>
        <taxon>Amphisphaeriales</taxon>
        <taxon>Sporocadaceae</taxon>
        <taxon>Pestalotiopsis</taxon>
    </lineage>
</organism>
<dbReference type="GO" id="GO:0006635">
    <property type="term" value="P:fatty acid beta-oxidation"/>
    <property type="evidence" value="ECO:0007669"/>
    <property type="project" value="TreeGrafter"/>
</dbReference>
<dbReference type="KEGG" id="pfy:PFICI_00747"/>
<evidence type="ECO:0000313" key="1">
    <source>
        <dbReference type="EMBL" id="ETS86919.1"/>
    </source>
</evidence>
<dbReference type="PANTHER" id="PTHR11941:SF75">
    <property type="entry name" value="ENOYL-COA HYDRATASE_ISOMERASE FAMILY PROTEIN"/>
    <property type="match status" value="1"/>
</dbReference>
<dbReference type="InterPro" id="IPR029045">
    <property type="entry name" value="ClpP/crotonase-like_dom_sf"/>
</dbReference>
<sequence>MAAKSLFTVSIPPLKDHVGGEIVCTEPAPEVYLLTFSSAPDNRLTPAFCAAMIKALDLIELRKPATTGVVITTSAIQKFYSNGLDLDLAIRTPGFTEDALYPLFHRFLTFPMPTVALVNGHAFAGGFMLAMHHDYRVFAGDRGYMCINELEFGAPLLPPMSGIFRTKLRADVYRTTVLEARRWDAQAALAAGIIDRADGLEGALALVRDGKLTTKGKTGVYGLLKEEMYREQVALLTATGKDVVKFSDAMDREKKRKAGLKKRGAESKL</sequence>
<dbReference type="GeneID" id="19265760"/>
<dbReference type="InParanoid" id="W3XLP4"/>
<dbReference type="PANTHER" id="PTHR11941">
    <property type="entry name" value="ENOYL-COA HYDRATASE-RELATED"/>
    <property type="match status" value="1"/>
</dbReference>
<evidence type="ECO:0008006" key="3">
    <source>
        <dbReference type="Google" id="ProtNLM"/>
    </source>
</evidence>
<accession>W3XLP4</accession>
<dbReference type="Proteomes" id="UP000030651">
    <property type="component" value="Unassembled WGS sequence"/>
</dbReference>
<dbReference type="RefSeq" id="XP_007827519.1">
    <property type="nucleotide sequence ID" value="XM_007829328.1"/>
</dbReference>
<dbReference type="AlphaFoldDB" id="W3XLP4"/>
<evidence type="ECO:0000313" key="2">
    <source>
        <dbReference type="Proteomes" id="UP000030651"/>
    </source>
</evidence>
<reference evidence="2" key="1">
    <citation type="journal article" date="2015" name="BMC Genomics">
        <title>Genomic and transcriptomic analysis of the endophytic fungus Pestalotiopsis fici reveals its lifestyle and high potential for synthesis of natural products.</title>
        <authorList>
            <person name="Wang X."/>
            <person name="Zhang X."/>
            <person name="Liu L."/>
            <person name="Xiang M."/>
            <person name="Wang W."/>
            <person name="Sun X."/>
            <person name="Che Y."/>
            <person name="Guo L."/>
            <person name="Liu G."/>
            <person name="Guo L."/>
            <person name="Wang C."/>
            <person name="Yin W.B."/>
            <person name="Stadler M."/>
            <person name="Zhang X."/>
            <person name="Liu X."/>
        </authorList>
    </citation>
    <scope>NUCLEOTIDE SEQUENCE [LARGE SCALE GENOMIC DNA]</scope>
    <source>
        <strain evidence="2">W106-1 / CGMCC3.15140</strain>
    </source>
</reference>
<name>W3XLP4_PESFW</name>
<dbReference type="GO" id="GO:0004165">
    <property type="term" value="F:delta(3)-delta(2)-enoyl-CoA isomerase activity"/>
    <property type="evidence" value="ECO:0007669"/>
    <property type="project" value="TreeGrafter"/>
</dbReference>
<dbReference type="InterPro" id="IPR001753">
    <property type="entry name" value="Enoyl-CoA_hydra/iso"/>
</dbReference>